<comment type="caution">
    <text evidence="4">The sequence shown here is derived from an EMBL/GenBank/DDBJ whole genome shotgun (WGS) entry which is preliminary data.</text>
</comment>
<feature type="transmembrane region" description="Helical" evidence="2">
    <location>
        <begin position="168"/>
        <end position="188"/>
    </location>
</feature>
<reference evidence="4" key="1">
    <citation type="submission" date="2022-08" db="EMBL/GenBank/DDBJ databases">
        <authorList>
            <person name="Somphong A."/>
            <person name="Phongsopitanun W."/>
        </authorList>
    </citation>
    <scope>NUCLEOTIDE SEQUENCE</scope>
    <source>
        <strain evidence="4">LP05-1</strain>
    </source>
</reference>
<feature type="compositionally biased region" description="Low complexity" evidence="1">
    <location>
        <begin position="369"/>
        <end position="393"/>
    </location>
</feature>
<feature type="transmembrane region" description="Helical" evidence="2">
    <location>
        <begin position="55"/>
        <end position="79"/>
    </location>
</feature>
<feature type="transmembrane region" description="Helical" evidence="2">
    <location>
        <begin position="137"/>
        <end position="156"/>
    </location>
</feature>
<name>A0ABT2CI34_9ACTN</name>
<dbReference type="InterPro" id="IPR050879">
    <property type="entry name" value="Acyltransferase_3"/>
</dbReference>
<dbReference type="InterPro" id="IPR002656">
    <property type="entry name" value="Acyl_transf_3_dom"/>
</dbReference>
<dbReference type="EMBL" id="JANUGQ010000012">
    <property type="protein sequence ID" value="MCS0637078.1"/>
    <property type="molecule type" value="Genomic_DNA"/>
</dbReference>
<protein>
    <submittedName>
        <fullName evidence="4">Acyltransferase</fullName>
    </submittedName>
</protein>
<organism evidence="4 5">
    <name type="scientific">Streptomyces pyxinae</name>
    <dbReference type="NCBI Taxonomy" id="2970734"/>
    <lineage>
        <taxon>Bacteria</taxon>
        <taxon>Bacillati</taxon>
        <taxon>Actinomycetota</taxon>
        <taxon>Actinomycetes</taxon>
        <taxon>Kitasatosporales</taxon>
        <taxon>Streptomycetaceae</taxon>
        <taxon>Streptomyces</taxon>
    </lineage>
</organism>
<keyword evidence="5" id="KW-1185">Reference proteome</keyword>
<accession>A0ABT2CI34</accession>
<feature type="domain" description="Acyltransferase 3" evidence="3">
    <location>
        <begin position="13"/>
        <end position="347"/>
    </location>
</feature>
<sequence length="433" mass="46315">MRSSDDRVYLAPVDHLRAGAAVLVVLYHGCQLIGARLEHRAFSPGTDWLYSANPLAALVFEGHTAVALFMVLSGFVFTVGAHGRPVRAGRFLANRLLRIYPLYLVVAVLGTATRVALPDAGELLRIATLATPVQPYGGVFWTLCVEMQFYLVFPLLNRLLTERGPGALLRLLGAVALLRALVWLSAPGPVPDTAALYLGLAGRIDQFLLGMLAAWAFLHHRERLRSRWLVPGALTLAVATLWAFNQLHGYVSDSPLKLLWSGTEGAVWALVVAGYVANGPAHGAVSRAVARVGEVSFSVYLTHFMVLTALCAYVPRDRPDWWPAGLPPVWGAFAAALLVALPVTLALSFVTYHAVELPFLRLRRPYTGPATAPRPPAAATTTATTTGTATATGTGPGPEPGTAIGTGAVTPSAETPRPRRLESHRGRGEVVEP</sequence>
<feature type="transmembrane region" description="Helical" evidence="2">
    <location>
        <begin position="100"/>
        <end position="117"/>
    </location>
</feature>
<evidence type="ECO:0000313" key="5">
    <source>
        <dbReference type="Proteomes" id="UP001431313"/>
    </source>
</evidence>
<dbReference type="PANTHER" id="PTHR23028">
    <property type="entry name" value="ACETYLTRANSFERASE"/>
    <property type="match status" value="1"/>
</dbReference>
<evidence type="ECO:0000256" key="2">
    <source>
        <dbReference type="SAM" id="Phobius"/>
    </source>
</evidence>
<feature type="transmembrane region" description="Helical" evidence="2">
    <location>
        <begin position="297"/>
        <end position="315"/>
    </location>
</feature>
<evidence type="ECO:0000256" key="1">
    <source>
        <dbReference type="SAM" id="MobiDB-lite"/>
    </source>
</evidence>
<feature type="transmembrane region" description="Helical" evidence="2">
    <location>
        <begin position="194"/>
        <end position="216"/>
    </location>
</feature>
<keyword evidence="4" id="KW-0808">Transferase</keyword>
<dbReference type="GO" id="GO:0016746">
    <property type="term" value="F:acyltransferase activity"/>
    <property type="evidence" value="ECO:0007669"/>
    <property type="project" value="UniProtKB-KW"/>
</dbReference>
<gene>
    <name evidence="4" type="ORF">NX801_15695</name>
</gene>
<keyword evidence="4" id="KW-0012">Acyltransferase</keyword>
<evidence type="ECO:0000259" key="3">
    <source>
        <dbReference type="Pfam" id="PF01757"/>
    </source>
</evidence>
<feature type="compositionally biased region" description="Basic and acidic residues" evidence="1">
    <location>
        <begin position="416"/>
        <end position="433"/>
    </location>
</feature>
<proteinExistence type="predicted"/>
<keyword evidence="2" id="KW-1133">Transmembrane helix</keyword>
<dbReference type="Pfam" id="PF01757">
    <property type="entry name" value="Acyl_transf_3"/>
    <property type="match status" value="1"/>
</dbReference>
<keyword evidence="2" id="KW-0472">Membrane</keyword>
<feature type="transmembrane region" description="Helical" evidence="2">
    <location>
        <begin position="16"/>
        <end position="35"/>
    </location>
</feature>
<dbReference type="Proteomes" id="UP001431313">
    <property type="component" value="Unassembled WGS sequence"/>
</dbReference>
<feature type="transmembrane region" description="Helical" evidence="2">
    <location>
        <begin position="228"/>
        <end position="245"/>
    </location>
</feature>
<evidence type="ECO:0000313" key="4">
    <source>
        <dbReference type="EMBL" id="MCS0637078.1"/>
    </source>
</evidence>
<feature type="transmembrane region" description="Helical" evidence="2">
    <location>
        <begin position="265"/>
        <end position="285"/>
    </location>
</feature>
<keyword evidence="2" id="KW-0812">Transmembrane</keyword>
<feature type="transmembrane region" description="Helical" evidence="2">
    <location>
        <begin position="330"/>
        <end position="355"/>
    </location>
</feature>
<dbReference type="RefSeq" id="WP_258788340.1">
    <property type="nucleotide sequence ID" value="NZ_JANUGQ010000012.1"/>
</dbReference>
<feature type="region of interest" description="Disordered" evidence="1">
    <location>
        <begin position="369"/>
        <end position="433"/>
    </location>
</feature>